<gene>
    <name evidence="9" type="ORF">A8708_20635</name>
</gene>
<accession>A0A198A6E8</accession>
<dbReference type="PROSITE" id="PS51257">
    <property type="entry name" value="PROKAR_LIPOPROTEIN"/>
    <property type="match status" value="1"/>
</dbReference>
<feature type="transmembrane region" description="Helical" evidence="7">
    <location>
        <begin position="149"/>
        <end position="169"/>
    </location>
</feature>
<dbReference type="PANTHER" id="PTHR43744:SF9">
    <property type="entry name" value="POLYGALACTURONAN_RHAMNOGALACTURONAN TRANSPORT SYSTEM PERMEASE PROTEIN YTCP"/>
    <property type="match status" value="1"/>
</dbReference>
<evidence type="ECO:0000313" key="10">
    <source>
        <dbReference type="Proteomes" id="UP000078454"/>
    </source>
</evidence>
<dbReference type="CDD" id="cd06261">
    <property type="entry name" value="TM_PBP2"/>
    <property type="match status" value="1"/>
</dbReference>
<evidence type="ECO:0000313" key="9">
    <source>
        <dbReference type="EMBL" id="OAS16548.1"/>
    </source>
</evidence>
<dbReference type="InterPro" id="IPR035906">
    <property type="entry name" value="MetI-like_sf"/>
</dbReference>
<feature type="transmembrane region" description="Helical" evidence="7">
    <location>
        <begin position="270"/>
        <end position="290"/>
    </location>
</feature>
<comment type="similarity">
    <text evidence="7">Belongs to the binding-protein-dependent transport system permease family.</text>
</comment>
<name>A0A198A6E8_9BACL</name>
<dbReference type="SUPFAM" id="SSF161098">
    <property type="entry name" value="MetI-like"/>
    <property type="match status" value="1"/>
</dbReference>
<keyword evidence="3" id="KW-1003">Cell membrane</keyword>
<evidence type="ECO:0000259" key="8">
    <source>
        <dbReference type="PROSITE" id="PS50928"/>
    </source>
</evidence>
<evidence type="ECO:0000256" key="7">
    <source>
        <dbReference type="RuleBase" id="RU363032"/>
    </source>
</evidence>
<feature type="transmembrane region" description="Helical" evidence="7">
    <location>
        <begin position="25"/>
        <end position="46"/>
    </location>
</feature>
<evidence type="ECO:0000256" key="2">
    <source>
        <dbReference type="ARBA" id="ARBA00022448"/>
    </source>
</evidence>
<feature type="transmembrane region" description="Helical" evidence="7">
    <location>
        <begin position="190"/>
        <end position="213"/>
    </location>
</feature>
<dbReference type="GO" id="GO:0005886">
    <property type="term" value="C:plasma membrane"/>
    <property type="evidence" value="ECO:0007669"/>
    <property type="project" value="UniProtKB-SubCell"/>
</dbReference>
<feature type="transmembrane region" description="Helical" evidence="7">
    <location>
        <begin position="117"/>
        <end position="137"/>
    </location>
</feature>
<dbReference type="STRING" id="1850517.A8708_20635"/>
<keyword evidence="4 7" id="KW-0812">Transmembrane</keyword>
<dbReference type="PROSITE" id="PS50928">
    <property type="entry name" value="ABC_TM1"/>
    <property type="match status" value="1"/>
</dbReference>
<feature type="domain" description="ABC transmembrane type-1" evidence="8">
    <location>
        <begin position="82"/>
        <end position="294"/>
    </location>
</feature>
<evidence type="ECO:0000256" key="5">
    <source>
        <dbReference type="ARBA" id="ARBA00022989"/>
    </source>
</evidence>
<keyword evidence="10" id="KW-1185">Reference proteome</keyword>
<dbReference type="Proteomes" id="UP000078454">
    <property type="component" value="Unassembled WGS sequence"/>
</dbReference>
<keyword evidence="6 7" id="KW-0472">Membrane</keyword>
<comment type="subcellular location">
    <subcellularLocation>
        <location evidence="1 7">Cell membrane</location>
        <topology evidence="1 7">Multi-pass membrane protein</topology>
    </subcellularLocation>
</comment>
<reference evidence="9 10" key="1">
    <citation type="submission" date="2016-05" db="EMBL/GenBank/DDBJ databases">
        <title>Paenibacillus sp. 1ZS3-15 nov., isolated from the rhizosphere soil.</title>
        <authorList>
            <person name="Zhang X.X."/>
            <person name="Zhang J."/>
        </authorList>
    </citation>
    <scope>NUCLEOTIDE SEQUENCE [LARGE SCALE GENOMIC DNA]</scope>
    <source>
        <strain evidence="9 10">1ZS3-15</strain>
    </source>
</reference>
<sequence>MDDARSGNVFYETRKDKLFNKVNNLLLLLITACVLYPIIFIMSASVSDPIRVSLGEVWLWPKGLTFEGYQRIFEFNPLWVGYRNTIFYTVIGTVINLFITLTCAYSLSRKDLVGRNFITLLLVFTMFFHGGLIPTFLVVKKLGLVNTYWALLLPSAAFTWNIIITRTFFQTSIPIELQESAHMDGCSNTRLFLSIVLPLSKPIIAVMALFYGVSHWNSFFDALIYLSDRDLYPLQLILREILVLNQVNDMLNMTTDQMESQMKQMYMAEIMKYGLVIVSSLPLLIVYPFLQKYFMKGFLVGAIKG</sequence>
<dbReference type="Pfam" id="PF00528">
    <property type="entry name" value="BPD_transp_1"/>
    <property type="match status" value="1"/>
</dbReference>
<evidence type="ECO:0000256" key="4">
    <source>
        <dbReference type="ARBA" id="ARBA00022692"/>
    </source>
</evidence>
<evidence type="ECO:0000256" key="6">
    <source>
        <dbReference type="ARBA" id="ARBA00023136"/>
    </source>
</evidence>
<organism evidence="9 10">
    <name type="scientific">Paenibacillus oryzisoli</name>
    <dbReference type="NCBI Taxonomy" id="1850517"/>
    <lineage>
        <taxon>Bacteria</taxon>
        <taxon>Bacillati</taxon>
        <taxon>Bacillota</taxon>
        <taxon>Bacilli</taxon>
        <taxon>Bacillales</taxon>
        <taxon>Paenibacillaceae</taxon>
        <taxon>Paenibacillus</taxon>
    </lineage>
</organism>
<dbReference type="EMBL" id="LYPB01000076">
    <property type="protein sequence ID" value="OAS16548.1"/>
    <property type="molecule type" value="Genomic_DNA"/>
</dbReference>
<dbReference type="GO" id="GO:0055085">
    <property type="term" value="P:transmembrane transport"/>
    <property type="evidence" value="ECO:0007669"/>
    <property type="project" value="InterPro"/>
</dbReference>
<dbReference type="AlphaFoldDB" id="A0A198A6E8"/>
<dbReference type="PANTHER" id="PTHR43744">
    <property type="entry name" value="ABC TRANSPORTER PERMEASE PROTEIN MG189-RELATED-RELATED"/>
    <property type="match status" value="1"/>
</dbReference>
<comment type="caution">
    <text evidence="9">The sequence shown here is derived from an EMBL/GenBank/DDBJ whole genome shotgun (WGS) entry which is preliminary data.</text>
</comment>
<feature type="transmembrane region" description="Helical" evidence="7">
    <location>
        <begin position="86"/>
        <end position="105"/>
    </location>
</feature>
<dbReference type="Gene3D" id="1.10.3720.10">
    <property type="entry name" value="MetI-like"/>
    <property type="match status" value="1"/>
</dbReference>
<keyword evidence="2 7" id="KW-0813">Transport</keyword>
<proteinExistence type="inferred from homology"/>
<evidence type="ECO:0000256" key="1">
    <source>
        <dbReference type="ARBA" id="ARBA00004651"/>
    </source>
</evidence>
<evidence type="ECO:0000256" key="3">
    <source>
        <dbReference type="ARBA" id="ARBA00022475"/>
    </source>
</evidence>
<dbReference type="InterPro" id="IPR000515">
    <property type="entry name" value="MetI-like"/>
</dbReference>
<keyword evidence="5 7" id="KW-1133">Transmembrane helix</keyword>
<protein>
    <submittedName>
        <fullName evidence="9">Sugar ABC transporter permease</fullName>
    </submittedName>
</protein>